<dbReference type="GeneID" id="303559727"/>
<dbReference type="Pfam" id="PF00132">
    <property type="entry name" value="Hexapep"/>
    <property type="match status" value="1"/>
</dbReference>
<accession>A0A9N7JPJ1</accession>
<protein>
    <submittedName>
        <fullName evidence="1">Carbonate dehydratase</fullName>
    </submittedName>
</protein>
<reference evidence="1 3" key="1">
    <citation type="submission" date="2017-09" db="EMBL/GenBank/DDBJ databases">
        <authorList>
            <person name="Thomas P."/>
            <person name="Seyboldt C."/>
        </authorList>
    </citation>
    <scope>NUCLEOTIDE SEQUENCE [LARGE SCALE GENOMIC DNA]</scope>
    <source>
        <strain evidence="1 3">DSM 7534</strain>
    </source>
</reference>
<evidence type="ECO:0000313" key="2">
    <source>
        <dbReference type="EMBL" id="USS02507.1"/>
    </source>
</evidence>
<keyword evidence="4" id="KW-1185">Reference proteome</keyword>
<dbReference type="InterPro" id="IPR011004">
    <property type="entry name" value="Trimer_LpxA-like_sf"/>
</dbReference>
<dbReference type="AlphaFoldDB" id="A0A9N7JPJ1"/>
<name>A0A9N7JPJ1_CLOSE</name>
<evidence type="ECO:0000313" key="4">
    <source>
        <dbReference type="Proteomes" id="UP001055437"/>
    </source>
</evidence>
<evidence type="ECO:0000313" key="1">
    <source>
        <dbReference type="EMBL" id="AYE35810.1"/>
    </source>
</evidence>
<dbReference type="Proteomes" id="UP001055437">
    <property type="component" value="Chromosome"/>
</dbReference>
<reference evidence="2" key="2">
    <citation type="submission" date="2022-06" db="EMBL/GenBank/DDBJ databases">
        <authorList>
            <person name="Holder M.E."/>
            <person name="Ajami N.J."/>
            <person name="Petrosino J.F."/>
        </authorList>
    </citation>
    <scope>NUCLEOTIDE SEQUENCE</scope>
    <source>
        <strain evidence="2">RMA 8861</strain>
    </source>
</reference>
<dbReference type="InterPro" id="IPR001451">
    <property type="entry name" value="Hexapep"/>
</dbReference>
<sequence length="234" mass="25700">MFEKLNSNNYNPHDFNNNVNYFIGGNPITSFNKESKFPNIHPTVFIGSFSSIIGDVTISENVFIACNAVIRADEGTPFFIGVNTNIQDGVILHGLEDGKVNVDSKEYSIYISDNVSCAHGALIHGPCLLHSKCFISFNSIVFNATIGKNTYVSPNAIVTGGVIVADNKFIPPSMIVDTQEIADMLPQLPKDKEDFSETVRKINKEFPASYTTMFGSARCSCGLCYNPSKIMNNF</sequence>
<dbReference type="KEGG" id="csep:CP523_03400"/>
<evidence type="ECO:0000313" key="3">
    <source>
        <dbReference type="Proteomes" id="UP000280586"/>
    </source>
</evidence>
<organism evidence="1 3">
    <name type="scientific">Clostridium septicum</name>
    <dbReference type="NCBI Taxonomy" id="1504"/>
    <lineage>
        <taxon>Bacteria</taxon>
        <taxon>Bacillati</taxon>
        <taxon>Bacillota</taxon>
        <taxon>Clostridia</taxon>
        <taxon>Eubacteriales</taxon>
        <taxon>Clostridiaceae</taxon>
        <taxon>Clostridium</taxon>
    </lineage>
</organism>
<dbReference type="Gene3D" id="2.160.10.10">
    <property type="entry name" value="Hexapeptide repeat proteins"/>
    <property type="match status" value="1"/>
</dbReference>
<dbReference type="PANTHER" id="PTHR43360">
    <property type="entry name" value="CARBON DIOXIDE CONCENTRATING MECHANISM PROTEIN CCMM"/>
    <property type="match status" value="1"/>
</dbReference>
<dbReference type="InterPro" id="IPR052265">
    <property type="entry name" value="Gamma-CA"/>
</dbReference>
<dbReference type="OrthoDB" id="9803036at2"/>
<dbReference type="EMBL" id="CP099799">
    <property type="protein sequence ID" value="USS02507.1"/>
    <property type="molecule type" value="Genomic_DNA"/>
</dbReference>
<dbReference type="Proteomes" id="UP000280586">
    <property type="component" value="Chromosome"/>
</dbReference>
<dbReference type="EMBL" id="CP023671">
    <property type="protein sequence ID" value="AYE35810.1"/>
    <property type="molecule type" value="Genomic_DNA"/>
</dbReference>
<proteinExistence type="predicted"/>
<dbReference type="RefSeq" id="WP_066679111.1">
    <property type="nucleotide sequence ID" value="NZ_CABMIZ010000064.1"/>
</dbReference>
<dbReference type="SUPFAM" id="SSF51161">
    <property type="entry name" value="Trimeric LpxA-like enzymes"/>
    <property type="match status" value="1"/>
</dbReference>
<dbReference type="PANTHER" id="PTHR43360:SF1">
    <property type="entry name" value="CARBOXYSOME ASSEMBLY PROTEIN CCMM"/>
    <property type="match status" value="1"/>
</dbReference>
<gene>
    <name evidence="1" type="ORF">CP523_03400</name>
    <name evidence="2" type="ORF">NH397_11635</name>
</gene>